<dbReference type="InterPro" id="IPR037050">
    <property type="entry name" value="DUF1254_sf"/>
</dbReference>
<dbReference type="PANTHER" id="PTHR36509">
    <property type="entry name" value="BLL3101 PROTEIN"/>
    <property type="match status" value="1"/>
</dbReference>
<accession>A0A552U925</accession>
<feature type="domain" description="DUF1254" evidence="3">
    <location>
        <begin position="114"/>
        <end position="239"/>
    </location>
</feature>
<evidence type="ECO:0000256" key="1">
    <source>
        <dbReference type="SAM" id="MobiDB-lite"/>
    </source>
</evidence>
<dbReference type="Pfam" id="PF06742">
    <property type="entry name" value="DUF1214"/>
    <property type="match status" value="1"/>
</dbReference>
<feature type="domain" description="DUF1214" evidence="2">
    <location>
        <begin position="359"/>
        <end position="469"/>
    </location>
</feature>
<dbReference type="Gene3D" id="2.60.120.600">
    <property type="entry name" value="Domain of unknown function DUF1214, C-terminal domain"/>
    <property type="match status" value="1"/>
</dbReference>
<sequence>MHVRPPQALRLRQPAPDWTPGPPPGMGARMKMLMLAAAALIAAPVAAAPAKKPVKPRPAAARVVKPAVETPAPDTPEVQALRRAFHYAFPVYEMMRTRAGVVTRAQAAGASGVNMIFARKRLADATTRDVTTPNNDTLYATAWLDLANGPVTLTVPDLAGRYNSAALMNLFTDNVAILDSRTGGGGTYTIAGPGFAGKAPEGTTLVKLDTNDAWLLVRVYVNGAADLDAAGAAIDRYTLSGGGAAVPMVAVPTATPDAPTLLAVVNEALGRSGIAPRHADLGIRPGVSDAWAELPPETRKLWTDTLPALRRELKGGFAQVGTVVDGWSYPGPGIGNFSDDDAGRAAVALGGLAALPRQEAVYLSASADKDGAPLTGAKAYTVKIPPRPPVGAFWSLTLYKVEPDGRLFFIDNPLSRFSIGSGSRSIHYERDGSLDIFVQQTRPSGERVVNWLPAPPGPFRLVWRAYLPKAELLDGSFRLPPVVATEVVP</sequence>
<evidence type="ECO:0000313" key="5">
    <source>
        <dbReference type="Proteomes" id="UP000317894"/>
    </source>
</evidence>
<dbReference type="Proteomes" id="UP000317894">
    <property type="component" value="Unassembled WGS sequence"/>
</dbReference>
<evidence type="ECO:0000259" key="2">
    <source>
        <dbReference type="Pfam" id="PF06742"/>
    </source>
</evidence>
<gene>
    <name evidence="4" type="ORF">FMM06_13650</name>
</gene>
<dbReference type="SUPFAM" id="SSF160935">
    <property type="entry name" value="VPA0735-like"/>
    <property type="match status" value="1"/>
</dbReference>
<organism evidence="4 5">
    <name type="scientific">Glacieibacterium frigidum</name>
    <dbReference type="NCBI Taxonomy" id="2593303"/>
    <lineage>
        <taxon>Bacteria</taxon>
        <taxon>Pseudomonadati</taxon>
        <taxon>Pseudomonadota</taxon>
        <taxon>Alphaproteobacteria</taxon>
        <taxon>Sphingomonadales</taxon>
        <taxon>Sphingosinicellaceae</taxon>
        <taxon>Glacieibacterium</taxon>
    </lineage>
</organism>
<evidence type="ECO:0000259" key="3">
    <source>
        <dbReference type="Pfam" id="PF06863"/>
    </source>
</evidence>
<protein>
    <submittedName>
        <fullName evidence="4">DUF1254 domain-containing protein</fullName>
    </submittedName>
</protein>
<evidence type="ECO:0000313" key="4">
    <source>
        <dbReference type="EMBL" id="TRW14726.1"/>
    </source>
</evidence>
<dbReference type="Gene3D" id="2.60.40.1610">
    <property type="entry name" value="Domain of unknown function DUF1254"/>
    <property type="match status" value="1"/>
</dbReference>
<dbReference type="Pfam" id="PF06863">
    <property type="entry name" value="DUF1254"/>
    <property type="match status" value="1"/>
</dbReference>
<name>A0A552U925_9SPHN</name>
<dbReference type="AlphaFoldDB" id="A0A552U925"/>
<reference evidence="4 5" key="1">
    <citation type="submission" date="2019-07" db="EMBL/GenBank/DDBJ databases">
        <title>Novel species isolated from glacier.</title>
        <authorList>
            <person name="Liu Q."/>
            <person name="Xin Y.-H."/>
        </authorList>
    </citation>
    <scope>NUCLEOTIDE SEQUENCE [LARGE SCALE GENOMIC DNA]</scope>
    <source>
        <strain evidence="4 5">LB1R16</strain>
    </source>
</reference>
<dbReference type="InterPro" id="IPR037049">
    <property type="entry name" value="DUF1214_C_sf"/>
</dbReference>
<dbReference type="OrthoDB" id="9777345at2"/>
<feature type="region of interest" description="Disordered" evidence="1">
    <location>
        <begin position="1"/>
        <end position="24"/>
    </location>
</feature>
<proteinExistence type="predicted"/>
<comment type="caution">
    <text evidence="4">The sequence shown here is derived from an EMBL/GenBank/DDBJ whole genome shotgun (WGS) entry which is preliminary data.</text>
</comment>
<keyword evidence="5" id="KW-1185">Reference proteome</keyword>
<dbReference type="InterPro" id="IPR010679">
    <property type="entry name" value="DUF1254"/>
</dbReference>
<dbReference type="InterPro" id="IPR010621">
    <property type="entry name" value="DUF1214"/>
</dbReference>
<dbReference type="EMBL" id="VJWA01000002">
    <property type="protein sequence ID" value="TRW14726.1"/>
    <property type="molecule type" value="Genomic_DNA"/>
</dbReference>
<dbReference type="PANTHER" id="PTHR36509:SF2">
    <property type="entry name" value="BLL3101 PROTEIN"/>
    <property type="match status" value="1"/>
</dbReference>